<accession>A0ACC8XJX4</accession>
<evidence type="ECO:0000313" key="1">
    <source>
        <dbReference type="EMBL" id="ONI46607.1"/>
    </source>
</evidence>
<proteinExistence type="predicted"/>
<protein>
    <submittedName>
        <fullName evidence="1">Uncharacterized protein</fullName>
    </submittedName>
</protein>
<comment type="caution">
    <text evidence="1">The sequence shown here is derived from an EMBL/GenBank/DDBJ whole genome shotgun (WGS) entry which is preliminary data.</text>
</comment>
<gene>
    <name evidence="1" type="ORF">AN640_00095</name>
</gene>
<reference evidence="1" key="1">
    <citation type="submission" date="2016-08" db="EMBL/GenBank/DDBJ databases">
        <authorList>
            <person name="Ngugi D.K."/>
            <person name="Miyake S."/>
            <person name="Stingl U."/>
        </authorList>
    </citation>
    <scope>NUCLEOTIDE SEQUENCE</scope>
    <source>
        <strain evidence="1">SCG-D08WGA-EpuloA1</strain>
    </source>
</reference>
<evidence type="ECO:0000313" key="2">
    <source>
        <dbReference type="Proteomes" id="UP000188637"/>
    </source>
</evidence>
<sequence>MRCKVKIGYQGIQYSNSEYATKKFIKQMEFLNVELVPLVNSKSVVEALANKEINYGVIAIKNSTVGDVIESVQALQSINYNILSNLDLEINHCLFKLNDDIKIKNIASHVQAIKQCQNTLKVMFPDAEIIELEDTALGAIYLRESKLSSDTGVICSKEAGTSKELTLVKENMQDIKGNKTTFIIFKMEE</sequence>
<dbReference type="Proteomes" id="UP000188637">
    <property type="component" value="Unassembled WGS sequence"/>
</dbReference>
<dbReference type="EMBL" id="LJHD01000001">
    <property type="protein sequence ID" value="ONI46607.1"/>
    <property type="molecule type" value="Genomic_DNA"/>
</dbReference>
<keyword evidence="2" id="KW-1185">Reference proteome</keyword>
<organism evidence="1 2">
    <name type="scientific">Candidatus Epulonipiscium fishelsonii</name>
    <dbReference type="NCBI Taxonomy" id="77094"/>
    <lineage>
        <taxon>Bacteria</taxon>
        <taxon>Bacillati</taxon>
        <taxon>Bacillota</taxon>
        <taxon>Clostridia</taxon>
        <taxon>Lachnospirales</taxon>
        <taxon>Lachnospiraceae</taxon>
        <taxon>Candidatus Epulonipiscium</taxon>
    </lineage>
</organism>
<name>A0ACC8XJX4_9FIRM</name>